<dbReference type="Pfam" id="PF01243">
    <property type="entry name" value="PNPOx_N"/>
    <property type="match status" value="1"/>
</dbReference>
<evidence type="ECO:0000313" key="12">
    <source>
        <dbReference type="Proteomes" id="UP000279236"/>
    </source>
</evidence>
<feature type="domain" description="Pyridoxine 5'-phosphate oxidase dimerisation C-terminal" evidence="10">
    <location>
        <begin position="209"/>
        <end position="254"/>
    </location>
</feature>
<evidence type="ECO:0000256" key="5">
    <source>
        <dbReference type="ARBA" id="ARBA00022630"/>
    </source>
</evidence>
<dbReference type="RefSeq" id="XP_028477883.1">
    <property type="nucleotide sequence ID" value="XM_028621431.1"/>
</dbReference>
<dbReference type="Gene3D" id="2.30.110.10">
    <property type="entry name" value="Electron Transport, Fmn-binding Protein, Chain A"/>
    <property type="match status" value="1"/>
</dbReference>
<dbReference type="NCBIfam" id="NF004231">
    <property type="entry name" value="PRK05679.1"/>
    <property type="match status" value="1"/>
</dbReference>
<comment type="pathway">
    <text evidence="3">Cofactor metabolism; pyridoxal 5'-phosphate salvage; pyridoxal 5'-phosphate from pyridoxine 5'-phosphate: step 1/1.</text>
</comment>
<organism evidence="11 12">
    <name type="scientific">Apiotrichum porosum</name>
    <dbReference type="NCBI Taxonomy" id="105984"/>
    <lineage>
        <taxon>Eukaryota</taxon>
        <taxon>Fungi</taxon>
        <taxon>Dikarya</taxon>
        <taxon>Basidiomycota</taxon>
        <taxon>Agaricomycotina</taxon>
        <taxon>Tremellomycetes</taxon>
        <taxon>Trichosporonales</taxon>
        <taxon>Trichosporonaceae</taxon>
        <taxon>Apiotrichum</taxon>
    </lineage>
</organism>
<dbReference type="GO" id="GO:0008615">
    <property type="term" value="P:pyridoxine biosynthetic process"/>
    <property type="evidence" value="ECO:0007669"/>
    <property type="project" value="InterPro"/>
</dbReference>
<evidence type="ECO:0000256" key="3">
    <source>
        <dbReference type="ARBA" id="ARBA00005037"/>
    </source>
</evidence>
<evidence type="ECO:0000256" key="4">
    <source>
        <dbReference type="ARBA" id="ARBA00012801"/>
    </source>
</evidence>
<dbReference type="InterPro" id="IPR011576">
    <property type="entry name" value="Pyridox_Oxase_N"/>
</dbReference>
<evidence type="ECO:0000259" key="9">
    <source>
        <dbReference type="Pfam" id="PF01243"/>
    </source>
</evidence>
<dbReference type="EC" id="1.4.3.5" evidence="4"/>
<comment type="caution">
    <text evidence="11">The sequence shown here is derived from an EMBL/GenBank/DDBJ whole genome shotgun (WGS) entry which is preliminary data.</text>
</comment>
<feature type="region of interest" description="Disordered" evidence="8">
    <location>
        <begin position="1"/>
        <end position="22"/>
    </location>
</feature>
<dbReference type="STRING" id="105984.A0A427Y0B2"/>
<reference evidence="11 12" key="1">
    <citation type="submission" date="2018-11" db="EMBL/GenBank/DDBJ databases">
        <title>Genome sequence of Apiotrichum porosum DSM 27194.</title>
        <authorList>
            <person name="Aliyu H."/>
            <person name="Gorte O."/>
            <person name="Ochsenreither K."/>
        </authorList>
    </citation>
    <scope>NUCLEOTIDE SEQUENCE [LARGE SCALE GENOMIC DNA]</scope>
    <source>
        <strain evidence="11 12">DSM 27194</strain>
    </source>
</reference>
<gene>
    <name evidence="11" type="ORF">EHS24_005956</name>
</gene>
<evidence type="ECO:0000313" key="11">
    <source>
        <dbReference type="EMBL" id="RSH84435.1"/>
    </source>
</evidence>
<dbReference type="OrthoDB" id="303614at2759"/>
<sequence>MATTAGPTPSDPVTAQRPTTVMDPTATVSTASGVKLTAHNQYKASRLLSTDLPTDPLPLFRSWLAQALNPSPESGLPKVREPEAMALSTATASGIPSARVVLLKEVDSQGFVFFTNYNSRKGLELIANPYAALAFYWRESSRQIRVVGRAEKVSRAESEAYFATRPRGSQLGAWASTQSSDIDEDALPEHVAAAEARFEGKDVPCPDHWGGFRIVPFEVEFWAGQPSRLHDRFRFSRPEAAGPGGEWAVSRLSP</sequence>
<keyword evidence="12" id="KW-1185">Reference proteome</keyword>
<keyword evidence="5" id="KW-0285">Flavoprotein</keyword>
<evidence type="ECO:0000259" key="10">
    <source>
        <dbReference type="Pfam" id="PF10590"/>
    </source>
</evidence>
<protein>
    <recommendedName>
        <fullName evidence="4">pyridoxal 5'-phosphate synthase</fullName>
        <ecNumber evidence="4">1.4.3.5</ecNumber>
    </recommendedName>
</protein>
<dbReference type="InterPro" id="IPR000659">
    <property type="entry name" value="Pyridox_Oxase"/>
</dbReference>
<dbReference type="EMBL" id="RSCE01000003">
    <property type="protein sequence ID" value="RSH84435.1"/>
    <property type="molecule type" value="Genomic_DNA"/>
</dbReference>
<dbReference type="AlphaFoldDB" id="A0A427Y0B2"/>
<comment type="cofactor">
    <cofactor evidence="1">
        <name>FMN</name>
        <dbReference type="ChEBI" id="CHEBI:58210"/>
    </cofactor>
</comment>
<dbReference type="SUPFAM" id="SSF50475">
    <property type="entry name" value="FMN-binding split barrel"/>
    <property type="match status" value="1"/>
</dbReference>
<dbReference type="PROSITE" id="PS01064">
    <property type="entry name" value="PYRIDOX_OXIDASE"/>
    <property type="match status" value="1"/>
</dbReference>
<feature type="domain" description="Pyridoxamine 5'-phosphate oxidase N-terminal" evidence="9">
    <location>
        <begin position="79"/>
        <end position="183"/>
    </location>
</feature>
<dbReference type="InterPro" id="IPR019740">
    <property type="entry name" value="Pyridox_Oxase_CS"/>
</dbReference>
<proteinExistence type="inferred from homology"/>
<dbReference type="Proteomes" id="UP000279236">
    <property type="component" value="Unassembled WGS sequence"/>
</dbReference>
<evidence type="ECO:0000256" key="8">
    <source>
        <dbReference type="SAM" id="MobiDB-lite"/>
    </source>
</evidence>
<keyword evidence="7" id="KW-0560">Oxidoreductase</keyword>
<feature type="compositionally biased region" description="Polar residues" evidence="8">
    <location>
        <begin position="1"/>
        <end position="19"/>
    </location>
</feature>
<accession>A0A427Y0B2</accession>
<dbReference type="PIRSF" id="PIRSF000190">
    <property type="entry name" value="Pyd_amn-ph_oxd"/>
    <property type="match status" value="1"/>
</dbReference>
<dbReference type="InterPro" id="IPR019576">
    <property type="entry name" value="Pyridoxamine_oxidase_dimer_C"/>
</dbReference>
<dbReference type="PANTHER" id="PTHR10851:SF0">
    <property type="entry name" value="PYRIDOXINE-5'-PHOSPHATE OXIDASE"/>
    <property type="match status" value="1"/>
</dbReference>
<name>A0A427Y0B2_9TREE</name>
<evidence type="ECO:0000256" key="7">
    <source>
        <dbReference type="ARBA" id="ARBA00023002"/>
    </source>
</evidence>
<evidence type="ECO:0000256" key="1">
    <source>
        <dbReference type="ARBA" id="ARBA00001917"/>
    </source>
</evidence>
<dbReference type="UniPathway" id="UPA01068">
    <property type="reaction ID" value="UER00304"/>
</dbReference>
<comment type="pathway">
    <text evidence="2">Cofactor metabolism; pyridoxal 5'-phosphate salvage; pyridoxal 5'-phosphate from pyridoxamine 5'-phosphate: step 1/1.</text>
</comment>
<dbReference type="NCBIfam" id="TIGR00558">
    <property type="entry name" value="pdxH"/>
    <property type="match status" value="1"/>
</dbReference>
<keyword evidence="6" id="KW-0288">FMN</keyword>
<dbReference type="GeneID" id="39590499"/>
<dbReference type="HAMAP" id="MF_01629">
    <property type="entry name" value="PdxH"/>
    <property type="match status" value="1"/>
</dbReference>
<dbReference type="InterPro" id="IPR012349">
    <property type="entry name" value="Split_barrel_FMN-bd"/>
</dbReference>
<evidence type="ECO:0000256" key="2">
    <source>
        <dbReference type="ARBA" id="ARBA00004738"/>
    </source>
</evidence>
<dbReference type="GO" id="GO:0004733">
    <property type="term" value="F:pyridoxamine phosphate oxidase activity"/>
    <property type="evidence" value="ECO:0007669"/>
    <property type="project" value="UniProtKB-EC"/>
</dbReference>
<dbReference type="GO" id="GO:0010181">
    <property type="term" value="F:FMN binding"/>
    <property type="evidence" value="ECO:0007669"/>
    <property type="project" value="InterPro"/>
</dbReference>
<dbReference type="Pfam" id="PF10590">
    <property type="entry name" value="PNP_phzG_C"/>
    <property type="match status" value="1"/>
</dbReference>
<evidence type="ECO:0000256" key="6">
    <source>
        <dbReference type="ARBA" id="ARBA00022643"/>
    </source>
</evidence>
<dbReference type="PANTHER" id="PTHR10851">
    <property type="entry name" value="PYRIDOXINE-5-PHOSPHATE OXIDASE"/>
    <property type="match status" value="1"/>
</dbReference>